<sequence>MRELLMGSDGLTFLTRGIDLCGMDLVYSYEIEKTGLKKKFFFSFAEPSLFFVIISRGSPWMPANSTLSLHSRRFWRQKSGSSCRELISASHQPVGSRPRPLTSN</sequence>
<dbReference type="Proteomes" id="UP001283361">
    <property type="component" value="Unassembled WGS sequence"/>
</dbReference>
<gene>
    <name evidence="1" type="ORF">RRG08_000081</name>
</gene>
<accession>A0AAE1DQT1</accession>
<name>A0AAE1DQT1_9GAST</name>
<keyword evidence="2" id="KW-1185">Reference proteome</keyword>
<dbReference type="AlphaFoldDB" id="A0AAE1DQT1"/>
<dbReference type="EMBL" id="JAWDGP010002823">
    <property type="protein sequence ID" value="KAK3779611.1"/>
    <property type="molecule type" value="Genomic_DNA"/>
</dbReference>
<reference evidence="1" key="1">
    <citation type="journal article" date="2023" name="G3 (Bethesda)">
        <title>A reference genome for the long-term kleptoplast-retaining sea slug Elysia crispata morphotype clarki.</title>
        <authorList>
            <person name="Eastman K.E."/>
            <person name="Pendleton A.L."/>
            <person name="Shaikh M.A."/>
            <person name="Suttiyut T."/>
            <person name="Ogas R."/>
            <person name="Tomko P."/>
            <person name="Gavelis G."/>
            <person name="Widhalm J.R."/>
            <person name="Wisecaver J.H."/>
        </authorList>
    </citation>
    <scope>NUCLEOTIDE SEQUENCE</scope>
    <source>
        <strain evidence="1">ECLA1</strain>
    </source>
</reference>
<organism evidence="1 2">
    <name type="scientific">Elysia crispata</name>
    <name type="common">lettuce slug</name>
    <dbReference type="NCBI Taxonomy" id="231223"/>
    <lineage>
        <taxon>Eukaryota</taxon>
        <taxon>Metazoa</taxon>
        <taxon>Spiralia</taxon>
        <taxon>Lophotrochozoa</taxon>
        <taxon>Mollusca</taxon>
        <taxon>Gastropoda</taxon>
        <taxon>Heterobranchia</taxon>
        <taxon>Euthyneura</taxon>
        <taxon>Panpulmonata</taxon>
        <taxon>Sacoglossa</taxon>
        <taxon>Placobranchoidea</taxon>
        <taxon>Plakobranchidae</taxon>
        <taxon>Elysia</taxon>
    </lineage>
</organism>
<protein>
    <submittedName>
        <fullName evidence="1">Uncharacterized protein</fullName>
    </submittedName>
</protein>
<comment type="caution">
    <text evidence="1">The sequence shown here is derived from an EMBL/GenBank/DDBJ whole genome shotgun (WGS) entry which is preliminary data.</text>
</comment>
<evidence type="ECO:0000313" key="2">
    <source>
        <dbReference type="Proteomes" id="UP001283361"/>
    </source>
</evidence>
<evidence type="ECO:0000313" key="1">
    <source>
        <dbReference type="EMBL" id="KAK3779611.1"/>
    </source>
</evidence>
<proteinExistence type="predicted"/>